<dbReference type="AlphaFoldDB" id="A0A368VTH6"/>
<accession>A0A368VTH6</accession>
<proteinExistence type="predicted"/>
<dbReference type="RefSeq" id="WP_114452211.1">
    <property type="nucleotide sequence ID" value="NZ_QPJC01000003.1"/>
</dbReference>
<name>A0A368VTH6_9ACTN</name>
<dbReference type="OrthoDB" id="253985at2"/>
<keyword evidence="2" id="KW-1185">Reference proteome</keyword>
<comment type="caution">
    <text evidence="1">The sequence shown here is derived from an EMBL/GenBank/DDBJ whole genome shotgun (WGS) entry which is preliminary data.</text>
</comment>
<evidence type="ECO:0000313" key="1">
    <source>
        <dbReference type="EMBL" id="RCW45069.1"/>
    </source>
</evidence>
<reference evidence="1 2" key="1">
    <citation type="submission" date="2018-07" db="EMBL/GenBank/DDBJ databases">
        <title>Genomic Encyclopedia of Type Strains, Phase III (KMG-III): the genomes of soil and plant-associated and newly described type strains.</title>
        <authorList>
            <person name="Whitman W."/>
        </authorList>
    </citation>
    <scope>NUCLEOTIDE SEQUENCE [LARGE SCALE GENOMIC DNA]</scope>
    <source>
        <strain evidence="1 2">CECT 8575</strain>
    </source>
</reference>
<organism evidence="1 2">
    <name type="scientific">Halopolyspora algeriensis</name>
    <dbReference type="NCBI Taxonomy" id="1500506"/>
    <lineage>
        <taxon>Bacteria</taxon>
        <taxon>Bacillati</taxon>
        <taxon>Actinomycetota</taxon>
        <taxon>Actinomycetes</taxon>
        <taxon>Actinomycetes incertae sedis</taxon>
        <taxon>Halopolyspora</taxon>
    </lineage>
</organism>
<evidence type="ECO:0000313" key="2">
    <source>
        <dbReference type="Proteomes" id="UP000253495"/>
    </source>
</evidence>
<sequence length="205" mass="22891">MPSSTTPARQDLRFVEADEPIREPITKFGGQPVWLDGPMWPLSAESGRPMRFLGQIRLLGDPVRLAYLFLTENFDEDDVTDTSEPRGGENAFFAQPGEPAEFHRVAGIRSGPTFGPDHRVELTPHPAASEANGADDVNDFASRLWGTPRWLQDEETPDEPGTWRFVLQLDSTDDLPFDVSFGEDGVGYAFLDENTGQGRFCWQCE</sequence>
<dbReference type="Proteomes" id="UP000253495">
    <property type="component" value="Unassembled WGS sequence"/>
</dbReference>
<dbReference type="SUPFAM" id="SSF103032">
    <property type="entry name" value="Hypothetical protein YwqG"/>
    <property type="match status" value="1"/>
</dbReference>
<protein>
    <submittedName>
        <fullName evidence="1">Uncharacterized protein DUF1963</fullName>
    </submittedName>
</protein>
<gene>
    <name evidence="1" type="ORF">DFQ14_10330</name>
</gene>
<dbReference type="InterPro" id="IPR035948">
    <property type="entry name" value="YwqG-like_sf"/>
</dbReference>
<dbReference type="EMBL" id="QPJC01000003">
    <property type="protein sequence ID" value="RCW45069.1"/>
    <property type="molecule type" value="Genomic_DNA"/>
</dbReference>
<dbReference type="Gene3D" id="2.30.320.10">
    <property type="entry name" value="YwqG-like"/>
    <property type="match status" value="2"/>
</dbReference>